<dbReference type="EMBL" id="HBHK01003185">
    <property type="protein sequence ID" value="CAD9666889.1"/>
    <property type="molecule type" value="Transcribed_RNA"/>
</dbReference>
<protein>
    <submittedName>
        <fullName evidence="2">Uncharacterized protein</fullName>
    </submittedName>
</protein>
<dbReference type="AlphaFoldDB" id="A0A7S2RC07"/>
<gene>
    <name evidence="1" type="ORF">QSP1433_LOCUS1881</name>
    <name evidence="2" type="ORF">QSP1433_LOCUS1882</name>
</gene>
<evidence type="ECO:0000313" key="1">
    <source>
        <dbReference type="EMBL" id="CAD9666887.1"/>
    </source>
</evidence>
<accession>A0A7S2RC07</accession>
<sequence>MAFCNGTLQPTVRPQQQCSMAQLRRDSIRLLSGVNTVYFAFVEQAEQPQGTAEFAVTRVCPLNLSMIRDYRDTTSRVWRSAEVNQIQSSRLPKASDSGSNRYRIDS</sequence>
<name>A0A7S2RC07_9STRA</name>
<organism evidence="2">
    <name type="scientific">Mucochytrium quahogii</name>
    <dbReference type="NCBI Taxonomy" id="96639"/>
    <lineage>
        <taxon>Eukaryota</taxon>
        <taxon>Sar</taxon>
        <taxon>Stramenopiles</taxon>
        <taxon>Bigyra</taxon>
        <taxon>Labyrinthulomycetes</taxon>
        <taxon>Thraustochytrida</taxon>
        <taxon>Thraustochytriidae</taxon>
        <taxon>Mucochytrium</taxon>
    </lineage>
</organism>
<dbReference type="EMBL" id="HBHK01003184">
    <property type="protein sequence ID" value="CAD9666887.1"/>
    <property type="molecule type" value="Transcribed_RNA"/>
</dbReference>
<proteinExistence type="predicted"/>
<evidence type="ECO:0000313" key="2">
    <source>
        <dbReference type="EMBL" id="CAD9666889.1"/>
    </source>
</evidence>
<reference evidence="2" key="1">
    <citation type="submission" date="2021-01" db="EMBL/GenBank/DDBJ databases">
        <authorList>
            <person name="Corre E."/>
            <person name="Pelletier E."/>
            <person name="Niang G."/>
            <person name="Scheremetjew M."/>
            <person name="Finn R."/>
            <person name="Kale V."/>
            <person name="Holt S."/>
            <person name="Cochrane G."/>
            <person name="Meng A."/>
            <person name="Brown T."/>
            <person name="Cohen L."/>
        </authorList>
    </citation>
    <scope>NUCLEOTIDE SEQUENCE</scope>
    <source>
        <strain evidence="2">NY070348D</strain>
    </source>
</reference>